<keyword evidence="1" id="KW-0732">Signal</keyword>
<reference evidence="3" key="1">
    <citation type="journal article" date="2019" name="Int. J. Syst. Evol. Microbiol.">
        <title>The Global Catalogue of Microorganisms (GCM) 10K type strain sequencing project: providing services to taxonomists for standard genome sequencing and annotation.</title>
        <authorList>
            <consortium name="The Broad Institute Genomics Platform"/>
            <consortium name="The Broad Institute Genome Sequencing Center for Infectious Disease"/>
            <person name="Wu L."/>
            <person name="Ma J."/>
        </authorList>
    </citation>
    <scope>NUCLEOTIDE SEQUENCE [LARGE SCALE GENOMIC DNA]</scope>
    <source>
        <strain evidence="3">CCUG 60742</strain>
    </source>
</reference>
<evidence type="ECO:0000313" key="2">
    <source>
        <dbReference type="EMBL" id="MFD0765100.1"/>
    </source>
</evidence>
<dbReference type="InterPro" id="IPR025347">
    <property type="entry name" value="DUF4251"/>
</dbReference>
<dbReference type="Gene3D" id="2.40.128.410">
    <property type="match status" value="1"/>
</dbReference>
<accession>A0ABW2ZFW4</accession>
<dbReference type="RefSeq" id="WP_377141669.1">
    <property type="nucleotide sequence ID" value="NZ_JBHTIA010000003.1"/>
</dbReference>
<dbReference type="EMBL" id="JBHTIA010000003">
    <property type="protein sequence ID" value="MFD0765100.1"/>
    <property type="molecule type" value="Genomic_DNA"/>
</dbReference>
<proteinExistence type="predicted"/>
<protein>
    <submittedName>
        <fullName evidence="2">DUF4251 domain-containing protein</fullName>
    </submittedName>
</protein>
<sequence>MKTLIKIFFVAMVAFAATVPAKAQSAKAQKEAKKAAEVKQLVQAKEYIFQANYMYPLGGGSRYLTTPYDLTVMPDTVEAYLPYFGVAYSSAGYNNNEDNGIKFKSTKFDYNTSAQKNGSYIIRIKTNDTRNGTQMTLQVYSNGNADLSVISQNRQQIRFTGYIKERGKTKA</sequence>
<comment type="caution">
    <text evidence="2">The sequence shown here is derived from an EMBL/GenBank/DDBJ whole genome shotgun (WGS) entry which is preliminary data.</text>
</comment>
<dbReference type="Proteomes" id="UP001597073">
    <property type="component" value="Unassembled WGS sequence"/>
</dbReference>
<name>A0ABW2ZFW4_9SPHI</name>
<dbReference type="Pfam" id="PF14059">
    <property type="entry name" value="DUF4251"/>
    <property type="match status" value="1"/>
</dbReference>
<evidence type="ECO:0000313" key="3">
    <source>
        <dbReference type="Proteomes" id="UP001597073"/>
    </source>
</evidence>
<feature type="signal peptide" evidence="1">
    <location>
        <begin position="1"/>
        <end position="23"/>
    </location>
</feature>
<feature type="chain" id="PRO_5046714794" evidence="1">
    <location>
        <begin position="24"/>
        <end position="171"/>
    </location>
</feature>
<keyword evidence="3" id="KW-1185">Reference proteome</keyword>
<gene>
    <name evidence="2" type="ORF">ACFQZI_09545</name>
</gene>
<evidence type="ECO:0000256" key="1">
    <source>
        <dbReference type="SAM" id="SignalP"/>
    </source>
</evidence>
<organism evidence="2 3">
    <name type="scientific">Mucilaginibacter lutimaris</name>
    <dbReference type="NCBI Taxonomy" id="931629"/>
    <lineage>
        <taxon>Bacteria</taxon>
        <taxon>Pseudomonadati</taxon>
        <taxon>Bacteroidota</taxon>
        <taxon>Sphingobacteriia</taxon>
        <taxon>Sphingobacteriales</taxon>
        <taxon>Sphingobacteriaceae</taxon>
        <taxon>Mucilaginibacter</taxon>
    </lineage>
</organism>